<gene>
    <name evidence="1" type="ORF">GCM10025867_46260</name>
</gene>
<sequence>MTTTLNSGLDLLARLDLPPTITADETVDIHTPTGRRRARPFVPSTGPTPSRVDLHLEALAHDGKRDSLLYLVPQATSSLLSRARADHRVIVASIADRLVILDGIDHILPGEPSNDALKPRARGRLPWGKLAVARALLRTTKPRPQIELAAEAGITQQSTHAALHALADYGVRSSRGWFTTDPAALWDYALTAYPGPQGSRRGWVSVAPLRDQVERVLALDSGARKLLSGDEAADRLAPWRRGRRAVFYASRDIELSERFAPADDGDEATLEIVVPRDLTIFATASAYPQGGEPMTDPLITAWEVLRSPGPDSRDAAQHLKEAVLKRRVEA</sequence>
<accession>A0ABM8GVB8</accession>
<keyword evidence="2" id="KW-1185">Reference proteome</keyword>
<keyword evidence="1" id="KW-0614">Plasmid</keyword>
<geneLocation type="plasmid" evidence="1 2">
    <name>pNBRC108728a</name>
</geneLocation>
<protein>
    <recommendedName>
        <fullName evidence="3">Transcriptional regulator</fullName>
    </recommendedName>
</protein>
<evidence type="ECO:0008006" key="3">
    <source>
        <dbReference type="Google" id="ProtNLM"/>
    </source>
</evidence>
<dbReference type="Proteomes" id="UP001321486">
    <property type="component" value="Plasmid pNBRC108728a"/>
</dbReference>
<evidence type="ECO:0000313" key="1">
    <source>
        <dbReference type="EMBL" id="BDZ52385.1"/>
    </source>
</evidence>
<organism evidence="1 2">
    <name type="scientific">Frondihabitans sucicola</name>
    <dbReference type="NCBI Taxonomy" id="1268041"/>
    <lineage>
        <taxon>Bacteria</taxon>
        <taxon>Bacillati</taxon>
        <taxon>Actinomycetota</taxon>
        <taxon>Actinomycetes</taxon>
        <taxon>Micrococcales</taxon>
        <taxon>Microbacteriaceae</taxon>
        <taxon>Frondihabitans</taxon>
    </lineage>
</organism>
<dbReference type="RefSeq" id="WP_286347243.1">
    <property type="nucleotide sequence ID" value="NZ_AP027733.1"/>
</dbReference>
<dbReference type="EMBL" id="AP027733">
    <property type="protein sequence ID" value="BDZ52385.1"/>
    <property type="molecule type" value="Genomic_DNA"/>
</dbReference>
<name>A0ABM8GVB8_9MICO</name>
<evidence type="ECO:0000313" key="2">
    <source>
        <dbReference type="Proteomes" id="UP001321486"/>
    </source>
</evidence>
<reference evidence="2" key="1">
    <citation type="journal article" date="2019" name="Int. J. Syst. Evol. Microbiol.">
        <title>The Global Catalogue of Microorganisms (GCM) 10K type strain sequencing project: providing services to taxonomists for standard genome sequencing and annotation.</title>
        <authorList>
            <consortium name="The Broad Institute Genomics Platform"/>
            <consortium name="The Broad Institute Genome Sequencing Center for Infectious Disease"/>
            <person name="Wu L."/>
            <person name="Ma J."/>
        </authorList>
    </citation>
    <scope>NUCLEOTIDE SEQUENCE [LARGE SCALE GENOMIC DNA]</scope>
    <source>
        <strain evidence="2">NBRC 108728</strain>
    </source>
</reference>
<proteinExistence type="predicted"/>